<evidence type="ECO:0000313" key="2">
    <source>
        <dbReference type="Proteomes" id="UP001207468"/>
    </source>
</evidence>
<protein>
    <submittedName>
        <fullName evidence="1">ABC-2 type transporter-domain-containing protein</fullName>
    </submittedName>
</protein>
<accession>A0ACC0U9F8</accession>
<evidence type="ECO:0000313" key="1">
    <source>
        <dbReference type="EMBL" id="KAI9507719.1"/>
    </source>
</evidence>
<organism evidence="1 2">
    <name type="scientific">Russula earlei</name>
    <dbReference type="NCBI Taxonomy" id="71964"/>
    <lineage>
        <taxon>Eukaryota</taxon>
        <taxon>Fungi</taxon>
        <taxon>Dikarya</taxon>
        <taxon>Basidiomycota</taxon>
        <taxon>Agaricomycotina</taxon>
        <taxon>Agaricomycetes</taxon>
        <taxon>Russulales</taxon>
        <taxon>Russulaceae</taxon>
        <taxon>Russula</taxon>
    </lineage>
</organism>
<proteinExistence type="predicted"/>
<dbReference type="Proteomes" id="UP001207468">
    <property type="component" value="Unassembled WGS sequence"/>
</dbReference>
<gene>
    <name evidence="1" type="ORF">F5148DRAFT_981009</name>
</gene>
<name>A0ACC0U9F8_9AGAM</name>
<sequence>MPSPRRNQFSWKIKTESAFRVLLRPLTTHPSQGHNQCLEPVPPTKRDVEKGPLNTYEPSNFQDCLTSSSEAYKAAGIPFKQVGVTWEDLQVRAHGDNGDKTYISTFDCKYFGITGFTLVRSVWRIFTGGPPARDGNAKTVLNRCSGLTKPGEMILVLGCPGSGCTTFLKAIANERGEYFSIGGDLGYAGIDALEMGKTYKGETVYNQNDDVHIATLTVAQTLAFALSTKTPGSKGRLPGISSREFDSRAKEMLLRMLNISHISDTLVGDEFVRGISGGERKRVSIVEMMSTRAPVQCWDNPTRGLDASTALDFAKGLRIMTDVLGQTHFVTLYQASEGIYELFDRVLVLDKGRQIYLGPPSLARAYFEALGFKSLPRQPTADFLTGCTDPNERQLCPGRSAADVPSTPEALEQAFQKSLLAIDLHNELEEYKASTKGDQEAFESAVLLDKNSGVSKKSPYTVGYTAQVMALTRRQFQMRLQDRFQLATSFSLSVVLAGIIGAAFFDQPSTSNGAFTRASVIFFSMFTSCLDAFGELSMQTGGRGVLNKQGRYSLYRPSALALGNALSDLPFSSIRVLVYDVIIYFMVDLHRSWDAFGTFHLFNYMAFLSIQGLFRTLGFFFSSYDTAYRFGAFLVTGLVSSTGYLIPVHDMKKWLSWIFYVNPMAYAFSGLMQNEYNRHNFTCDGSYVIPRNGFNANKYPSSLGPNQVCTLFGASPGYNITTGRSYLLTAYGMVGNDIWCRNFLVLLGWISFYQITQILILDLFRQDSGETVFALFARETSETRKLNARLRERKLRRSQARSAERNGSNNTERSVTIPSDRGVFTWEDLNYQIPVSCGTRQLLSGLYGYVKPGTLTALMGASGAGKTTCLDVLAERKNIGVVCGDILVDGHPTGSDFARSTAYAEQMDVHEGTATVREAMQFSASLRQPFDITSEEKNAYVEGIIELLELHDFADAIVHSLGNEVRKRLTIGVELASKPGLLLFLDEPTSGLDAHSARNLVRILRRLADQGQAILCTIHQPSSLLFESFDRLLLLENGGHTVYFGDIGPDSCVVREYFARYGAACHKDANFAEYMLDVIGAGMAPRIGRRDWKDIWLDSPESHLVKEEIRGLKRSAMTCNNKNESASKYATPFLYQLRVVTKRSFVTLWRSPGYVFTRLFLHLSTSLFISLVFLQLGRSQRDLQYRVFSIFWVTVLPSILLNQILPVFMTNRGGSALGYSAGMYSPEVFAIAQLLGELPHSVLSAFVYWVIMIYAQGWGQGSAGSSGNGLQLVAIIFVELFGVSLGQLVAAITPSVQVGILLDPFIMVVLTVFCGVIIPYPNLVHTWRVWVYQFNPFTRLMSAMLSTEVHGLQIRCKPVEFAIFDPPPGQSCATWANDFVDAFGGYLENPNDTQRCRYCQYKACAATNLCFFRLIGDEYIKSLNMPYDDRWKDTCLIFAFFGEH</sequence>
<keyword evidence="2" id="KW-1185">Reference proteome</keyword>
<reference evidence="1" key="1">
    <citation type="submission" date="2021-03" db="EMBL/GenBank/DDBJ databases">
        <title>Evolutionary priming and transition to the ectomycorrhizal habit in an iconic lineage of mushroom-forming fungi: is preadaptation a requirement?</title>
        <authorList>
            <consortium name="DOE Joint Genome Institute"/>
            <person name="Looney B.P."/>
            <person name="Miyauchi S."/>
            <person name="Morin E."/>
            <person name="Drula E."/>
            <person name="Courty P.E."/>
            <person name="Chicoki N."/>
            <person name="Fauchery L."/>
            <person name="Kohler A."/>
            <person name="Kuo A."/>
            <person name="LaButti K."/>
            <person name="Pangilinan J."/>
            <person name="Lipzen A."/>
            <person name="Riley R."/>
            <person name="Andreopoulos W."/>
            <person name="He G."/>
            <person name="Johnson J."/>
            <person name="Barry K.W."/>
            <person name="Grigoriev I.V."/>
            <person name="Nagy L."/>
            <person name="Hibbett D."/>
            <person name="Henrissat B."/>
            <person name="Matheny P.B."/>
            <person name="Labbe J."/>
            <person name="Martin A.F."/>
        </authorList>
    </citation>
    <scope>NUCLEOTIDE SEQUENCE</scope>
    <source>
        <strain evidence="1">BPL698</strain>
    </source>
</reference>
<comment type="caution">
    <text evidence="1">The sequence shown here is derived from an EMBL/GenBank/DDBJ whole genome shotgun (WGS) entry which is preliminary data.</text>
</comment>
<dbReference type="EMBL" id="JAGFNK010000114">
    <property type="protein sequence ID" value="KAI9507719.1"/>
    <property type="molecule type" value="Genomic_DNA"/>
</dbReference>